<reference evidence="1 2" key="1">
    <citation type="submission" date="2016-05" db="EMBL/GenBank/DDBJ databases">
        <title>Single-cell genome of chain-forming Candidatus Thiomargarita nelsonii and comparison to other large sulfur-oxidizing bacteria.</title>
        <authorList>
            <person name="Winkel M."/>
            <person name="Salman V."/>
            <person name="Woyke T."/>
            <person name="Schulz-Vogt H."/>
            <person name="Richter M."/>
            <person name="Flood B."/>
            <person name="Bailey J."/>
            <person name="Amann R."/>
            <person name="Mussmann M."/>
        </authorList>
    </citation>
    <scope>NUCLEOTIDE SEQUENCE [LARGE SCALE GENOMIC DNA]</scope>
    <source>
        <strain evidence="1 2">THI036</strain>
    </source>
</reference>
<protein>
    <submittedName>
        <fullName evidence="1">Uncharacterized protein</fullName>
    </submittedName>
</protein>
<sequence length="81" mass="9536">MESPHLLNGSLFGEVIPKSSLKRIRTALFIPRRTSKINLGLRYRRAKIIKTLLQWIKKVCITQELFFCITQKLINFEKNSF</sequence>
<dbReference type="AlphaFoldDB" id="A0A176RYV7"/>
<evidence type="ECO:0000313" key="1">
    <source>
        <dbReference type="EMBL" id="OAD20868.1"/>
    </source>
</evidence>
<evidence type="ECO:0000313" key="2">
    <source>
        <dbReference type="Proteomes" id="UP000076962"/>
    </source>
</evidence>
<keyword evidence="2" id="KW-1185">Reference proteome</keyword>
<name>A0A176RYV7_9GAMM</name>
<proteinExistence type="predicted"/>
<organism evidence="1 2">
    <name type="scientific">Candidatus Thiomargarita nelsonii</name>
    <dbReference type="NCBI Taxonomy" id="1003181"/>
    <lineage>
        <taxon>Bacteria</taxon>
        <taxon>Pseudomonadati</taxon>
        <taxon>Pseudomonadota</taxon>
        <taxon>Gammaproteobacteria</taxon>
        <taxon>Thiotrichales</taxon>
        <taxon>Thiotrichaceae</taxon>
        <taxon>Thiomargarita</taxon>
    </lineage>
</organism>
<dbReference type="EMBL" id="LUTY01002046">
    <property type="protein sequence ID" value="OAD20868.1"/>
    <property type="molecule type" value="Genomic_DNA"/>
</dbReference>
<gene>
    <name evidence="1" type="ORF">THIOM_003395</name>
</gene>
<accession>A0A176RYV7</accession>
<dbReference type="Proteomes" id="UP000076962">
    <property type="component" value="Unassembled WGS sequence"/>
</dbReference>
<comment type="caution">
    <text evidence="1">The sequence shown here is derived from an EMBL/GenBank/DDBJ whole genome shotgun (WGS) entry which is preliminary data.</text>
</comment>